<sequence length="329" mass="36178">MQEIQIQPEAWKETISHVRSQIGEIIVGQQEVVEQMLWCIFAGGHALLEGIPGLGKTMLVRTIADTLDLSFSRIQFTPDLMPSDITGTQILSFGRQGETGMTFQSGPLFSSIVLADEINRATPKTQSALLEAMQEKTVTVGNETHRLPSPFFVLATQNPLENEGTYPLPEAQLDRFLLKILVPYPNADELKEIVRRTTSNDAPTIVKQAGPEELLEIQHGAREVLVADEVLDYAAKLLMMSHPEESSAPDGVKKYVRFGSGPRGIQSIISTGKVRAICQGRMHLSQSDINAVAVPALRHRIFLNFEGQAMGVTTDQVINEMLHALGGRL</sequence>
<comment type="similarity">
    <text evidence="3">Belongs to the MoxR family.</text>
</comment>
<proteinExistence type="inferred from homology"/>
<dbReference type="InterPro" id="IPR027417">
    <property type="entry name" value="P-loop_NTPase"/>
</dbReference>
<dbReference type="PANTHER" id="PTHR42759:SF1">
    <property type="entry name" value="MAGNESIUM-CHELATASE SUBUNIT CHLD"/>
    <property type="match status" value="1"/>
</dbReference>
<dbReference type="Pfam" id="PF17863">
    <property type="entry name" value="AAA_lid_2"/>
    <property type="match status" value="1"/>
</dbReference>
<dbReference type="AlphaFoldDB" id="A0A7X3LGT1"/>
<feature type="domain" description="AAA+ ATPase" evidence="4">
    <location>
        <begin position="42"/>
        <end position="186"/>
    </location>
</feature>
<dbReference type="SMART" id="SM00382">
    <property type="entry name" value="AAA"/>
    <property type="match status" value="1"/>
</dbReference>
<name>A0A7X3LGT1_9BACL</name>
<gene>
    <name evidence="5" type="ORF">GRF59_12200</name>
</gene>
<keyword evidence="1" id="KW-0547">Nucleotide-binding</keyword>
<dbReference type="Gene3D" id="1.10.8.80">
    <property type="entry name" value="Magnesium chelatase subunit I, C-Terminal domain"/>
    <property type="match status" value="1"/>
</dbReference>
<dbReference type="RefSeq" id="WP_160497812.1">
    <property type="nucleotide sequence ID" value="NZ_WUBI01000001.1"/>
</dbReference>
<dbReference type="InterPro" id="IPR011703">
    <property type="entry name" value="ATPase_AAA-3"/>
</dbReference>
<dbReference type="InterPro" id="IPR003593">
    <property type="entry name" value="AAA+_ATPase"/>
</dbReference>
<dbReference type="Pfam" id="PF07726">
    <property type="entry name" value="AAA_3"/>
    <property type="match status" value="1"/>
</dbReference>
<comment type="caution">
    <text evidence="5">The sequence shown here is derived from an EMBL/GenBank/DDBJ whole genome shotgun (WGS) entry which is preliminary data.</text>
</comment>
<organism evidence="5 6">
    <name type="scientific">Paenibacillus dendrobii</name>
    <dbReference type="NCBI Taxonomy" id="2691084"/>
    <lineage>
        <taxon>Bacteria</taxon>
        <taxon>Bacillati</taxon>
        <taxon>Bacillota</taxon>
        <taxon>Bacilli</taxon>
        <taxon>Bacillales</taxon>
        <taxon>Paenibacillaceae</taxon>
        <taxon>Paenibacillus</taxon>
    </lineage>
</organism>
<dbReference type="SUPFAM" id="SSF52540">
    <property type="entry name" value="P-loop containing nucleoside triphosphate hydrolases"/>
    <property type="match status" value="1"/>
</dbReference>
<dbReference type="EMBL" id="WUBI01000001">
    <property type="protein sequence ID" value="MWV44392.1"/>
    <property type="molecule type" value="Genomic_DNA"/>
</dbReference>
<evidence type="ECO:0000256" key="3">
    <source>
        <dbReference type="ARBA" id="ARBA00061607"/>
    </source>
</evidence>
<keyword evidence="2" id="KW-0067">ATP-binding</keyword>
<keyword evidence="6" id="KW-1185">Reference proteome</keyword>
<dbReference type="GO" id="GO:0016887">
    <property type="term" value="F:ATP hydrolysis activity"/>
    <property type="evidence" value="ECO:0007669"/>
    <property type="project" value="InterPro"/>
</dbReference>
<evidence type="ECO:0000259" key="4">
    <source>
        <dbReference type="SMART" id="SM00382"/>
    </source>
</evidence>
<dbReference type="PANTHER" id="PTHR42759">
    <property type="entry name" value="MOXR FAMILY PROTEIN"/>
    <property type="match status" value="1"/>
</dbReference>
<dbReference type="GO" id="GO:0005524">
    <property type="term" value="F:ATP binding"/>
    <property type="evidence" value="ECO:0007669"/>
    <property type="project" value="UniProtKB-KW"/>
</dbReference>
<dbReference type="InterPro" id="IPR050764">
    <property type="entry name" value="CbbQ/NirQ/NorQ/GpvN"/>
</dbReference>
<reference evidence="5 6" key="1">
    <citation type="submission" date="2019-12" db="EMBL/GenBank/DDBJ databases">
        <title>Paenibacillus sp. nov., an endophytic bacterium isolated from the stem of Dendrobium.</title>
        <authorList>
            <person name="Zhao R."/>
        </authorList>
    </citation>
    <scope>NUCLEOTIDE SEQUENCE [LARGE SCALE GENOMIC DNA]</scope>
    <source>
        <strain evidence="5 6">HJL G12</strain>
    </source>
</reference>
<dbReference type="PIRSF" id="PIRSF002849">
    <property type="entry name" value="AAA_ATPase_chaperone_MoxR_prd"/>
    <property type="match status" value="1"/>
</dbReference>
<evidence type="ECO:0000313" key="5">
    <source>
        <dbReference type="EMBL" id="MWV44392.1"/>
    </source>
</evidence>
<dbReference type="Gene3D" id="3.40.50.300">
    <property type="entry name" value="P-loop containing nucleotide triphosphate hydrolases"/>
    <property type="match status" value="1"/>
</dbReference>
<evidence type="ECO:0000256" key="1">
    <source>
        <dbReference type="ARBA" id="ARBA00022741"/>
    </source>
</evidence>
<evidence type="ECO:0000313" key="6">
    <source>
        <dbReference type="Proteomes" id="UP000460318"/>
    </source>
</evidence>
<protein>
    <submittedName>
        <fullName evidence="5">AAA domain-containing protein</fullName>
    </submittedName>
</protein>
<dbReference type="Proteomes" id="UP000460318">
    <property type="component" value="Unassembled WGS sequence"/>
</dbReference>
<accession>A0A7X3LGT1</accession>
<dbReference type="InterPro" id="IPR041628">
    <property type="entry name" value="ChlI/MoxR_AAA_lid"/>
</dbReference>
<dbReference type="CDD" id="cd00009">
    <property type="entry name" value="AAA"/>
    <property type="match status" value="1"/>
</dbReference>
<dbReference type="FunFam" id="3.40.50.300:FF:000640">
    <property type="entry name" value="MoxR family ATPase"/>
    <property type="match status" value="1"/>
</dbReference>
<evidence type="ECO:0000256" key="2">
    <source>
        <dbReference type="ARBA" id="ARBA00022840"/>
    </source>
</evidence>